<dbReference type="AlphaFoldDB" id="X1PDT1"/>
<protein>
    <submittedName>
        <fullName evidence="1">Uncharacterized protein</fullName>
    </submittedName>
</protein>
<proteinExistence type="predicted"/>
<organism evidence="1">
    <name type="scientific">marine sediment metagenome</name>
    <dbReference type="NCBI Taxonomy" id="412755"/>
    <lineage>
        <taxon>unclassified sequences</taxon>
        <taxon>metagenomes</taxon>
        <taxon>ecological metagenomes</taxon>
    </lineage>
</organism>
<comment type="caution">
    <text evidence="1">The sequence shown here is derived from an EMBL/GenBank/DDBJ whole genome shotgun (WGS) entry which is preliminary data.</text>
</comment>
<sequence length="79" mass="8899">MAEITVRQEEIEVKGNRLFVTQIPTATSGCWYTVHDLFEMWAAVAIDLDGTVLGWRNPPDEEHRAAIEEAIKKAFDIPG</sequence>
<name>X1PDT1_9ZZZZ</name>
<gene>
    <name evidence="1" type="ORF">S06H3_32405</name>
</gene>
<reference evidence="1" key="1">
    <citation type="journal article" date="2014" name="Front. Microbiol.">
        <title>High frequency of phylogenetically diverse reductive dehalogenase-homologous genes in deep subseafloor sedimentary metagenomes.</title>
        <authorList>
            <person name="Kawai M."/>
            <person name="Futagami T."/>
            <person name="Toyoda A."/>
            <person name="Takaki Y."/>
            <person name="Nishi S."/>
            <person name="Hori S."/>
            <person name="Arai W."/>
            <person name="Tsubouchi T."/>
            <person name="Morono Y."/>
            <person name="Uchiyama I."/>
            <person name="Ito T."/>
            <person name="Fujiyama A."/>
            <person name="Inagaki F."/>
            <person name="Takami H."/>
        </authorList>
    </citation>
    <scope>NUCLEOTIDE SEQUENCE</scope>
    <source>
        <strain evidence="1">Expedition CK06-06</strain>
    </source>
</reference>
<evidence type="ECO:0000313" key="1">
    <source>
        <dbReference type="EMBL" id="GAI29069.1"/>
    </source>
</evidence>
<accession>X1PDT1</accession>
<dbReference type="PROSITE" id="PS51257">
    <property type="entry name" value="PROKAR_LIPOPROTEIN"/>
    <property type="match status" value="1"/>
</dbReference>
<dbReference type="EMBL" id="BARV01019270">
    <property type="protein sequence ID" value="GAI29069.1"/>
    <property type="molecule type" value="Genomic_DNA"/>
</dbReference>